<accession>A0A3G8ZKM9</accession>
<feature type="compositionally biased region" description="Basic and acidic residues" evidence="7">
    <location>
        <begin position="262"/>
        <end position="272"/>
    </location>
</feature>
<keyword evidence="9" id="KW-1185">Reference proteome</keyword>
<evidence type="ECO:0000313" key="8">
    <source>
        <dbReference type="EMBL" id="AZI57760.1"/>
    </source>
</evidence>
<evidence type="ECO:0000256" key="6">
    <source>
        <dbReference type="RuleBase" id="RU363076"/>
    </source>
</evidence>
<reference evidence="8 9" key="1">
    <citation type="submission" date="2018-11" db="EMBL/GenBank/DDBJ databases">
        <authorList>
            <person name="Da X."/>
        </authorList>
    </citation>
    <scope>NUCLEOTIDE SEQUENCE [LARGE SCALE GENOMIC DNA]</scope>
    <source>
        <strain evidence="8 9">S14-144</strain>
    </source>
</reference>
<feature type="region of interest" description="Disordered" evidence="7">
    <location>
        <begin position="262"/>
        <end position="314"/>
    </location>
</feature>
<evidence type="ECO:0000256" key="1">
    <source>
        <dbReference type="ARBA" id="ARBA00004370"/>
    </source>
</evidence>
<comment type="subcellular location">
    <subcellularLocation>
        <location evidence="6">Cell membrane</location>
        <topology evidence="6">Multi-pass membrane protein</topology>
    </subcellularLocation>
    <subcellularLocation>
        <location evidence="1">Membrane</location>
    </subcellularLocation>
</comment>
<dbReference type="CDD" id="cd06662">
    <property type="entry name" value="SURF1"/>
    <property type="match status" value="1"/>
</dbReference>
<dbReference type="PANTHER" id="PTHR23427:SF2">
    <property type="entry name" value="SURFEIT LOCUS PROTEIN 1"/>
    <property type="match status" value="1"/>
</dbReference>
<comment type="similarity">
    <text evidence="2 6">Belongs to the SURF1 family.</text>
</comment>
<evidence type="ECO:0000256" key="2">
    <source>
        <dbReference type="ARBA" id="ARBA00007165"/>
    </source>
</evidence>
<dbReference type="KEGG" id="nak:EH165_05960"/>
<feature type="transmembrane region" description="Helical" evidence="6">
    <location>
        <begin position="29"/>
        <end position="48"/>
    </location>
</feature>
<proteinExistence type="inferred from homology"/>
<feature type="transmembrane region" description="Helical" evidence="6">
    <location>
        <begin position="231"/>
        <end position="253"/>
    </location>
</feature>
<dbReference type="EMBL" id="CP034170">
    <property type="protein sequence ID" value="AZI57760.1"/>
    <property type="molecule type" value="Genomic_DNA"/>
</dbReference>
<reference evidence="8 9" key="2">
    <citation type="submission" date="2018-12" db="EMBL/GenBank/DDBJ databases">
        <title>Nakamurella antarcticus sp. nov., isolated from Antarctica South Shetland Islands soil.</title>
        <authorList>
            <person name="Peng F."/>
        </authorList>
    </citation>
    <scope>NUCLEOTIDE SEQUENCE [LARGE SCALE GENOMIC DNA]</scope>
    <source>
        <strain evidence="8 9">S14-144</strain>
    </source>
</reference>
<name>A0A3G8ZKM9_9ACTN</name>
<dbReference type="OrthoDB" id="9807214at2"/>
<dbReference type="Proteomes" id="UP000268084">
    <property type="component" value="Chromosome"/>
</dbReference>
<sequence length="314" mass="33796">MSTDTRPAAELGESTPKRPGWRGLLNPNWIAVVVIALIFAGACFWILAPWQFGRNSERELRNNQISAAVDAPPVPVLDKFSTSSQPSSDATWLPVTATGVFDESGQVQSRLRQYEGNNANEVIVPFRLTSGQWLLVDRGYLTNKQIVDGETPPALPSGPVTITGRVQADQPYPANREAVRNGNRVEVYGIDSAVILAGKTPALQGFIQLTAASPGAMIAVGMPQIESGPYLSYALQWITFGLIALIAIGFFGYREFHEGGTEDVGGTEKDFPDPAVLQSIPSPLPVSAQTPTAPAANAPHTAPPQRFRKSDLYD</sequence>
<gene>
    <name evidence="8" type="ORF">EH165_05960</name>
</gene>
<feature type="compositionally biased region" description="Low complexity" evidence="7">
    <location>
        <begin position="290"/>
        <end position="304"/>
    </location>
</feature>
<protein>
    <recommendedName>
        <fullName evidence="6">SURF1-like protein</fullName>
    </recommendedName>
</protein>
<keyword evidence="5 6" id="KW-0472">Membrane</keyword>
<dbReference type="Pfam" id="PF02104">
    <property type="entry name" value="SURF1"/>
    <property type="match status" value="1"/>
</dbReference>
<dbReference type="InterPro" id="IPR002994">
    <property type="entry name" value="Surf1/Shy1"/>
</dbReference>
<keyword evidence="3 6" id="KW-0812">Transmembrane</keyword>
<dbReference type="PROSITE" id="PS50895">
    <property type="entry name" value="SURF1"/>
    <property type="match status" value="1"/>
</dbReference>
<keyword evidence="6" id="KW-1003">Cell membrane</keyword>
<keyword evidence="4 6" id="KW-1133">Transmembrane helix</keyword>
<evidence type="ECO:0000256" key="3">
    <source>
        <dbReference type="ARBA" id="ARBA00022692"/>
    </source>
</evidence>
<evidence type="ECO:0000256" key="7">
    <source>
        <dbReference type="SAM" id="MobiDB-lite"/>
    </source>
</evidence>
<dbReference type="GO" id="GO:0005886">
    <property type="term" value="C:plasma membrane"/>
    <property type="evidence" value="ECO:0007669"/>
    <property type="project" value="UniProtKB-SubCell"/>
</dbReference>
<dbReference type="RefSeq" id="WP_124798475.1">
    <property type="nucleotide sequence ID" value="NZ_CP034170.1"/>
</dbReference>
<dbReference type="InterPro" id="IPR045214">
    <property type="entry name" value="Surf1/Surf4"/>
</dbReference>
<evidence type="ECO:0000313" key="9">
    <source>
        <dbReference type="Proteomes" id="UP000268084"/>
    </source>
</evidence>
<organism evidence="8 9">
    <name type="scientific">Nakamurella antarctica</name>
    <dbReference type="NCBI Taxonomy" id="1902245"/>
    <lineage>
        <taxon>Bacteria</taxon>
        <taxon>Bacillati</taxon>
        <taxon>Actinomycetota</taxon>
        <taxon>Actinomycetes</taxon>
        <taxon>Nakamurellales</taxon>
        <taxon>Nakamurellaceae</taxon>
        <taxon>Nakamurella</taxon>
    </lineage>
</organism>
<evidence type="ECO:0000256" key="4">
    <source>
        <dbReference type="ARBA" id="ARBA00022989"/>
    </source>
</evidence>
<evidence type="ECO:0000256" key="5">
    <source>
        <dbReference type="ARBA" id="ARBA00023136"/>
    </source>
</evidence>
<dbReference type="PANTHER" id="PTHR23427">
    <property type="entry name" value="SURFEIT LOCUS PROTEIN"/>
    <property type="match status" value="1"/>
</dbReference>
<dbReference type="AlphaFoldDB" id="A0A3G8ZKM9"/>